<protein>
    <submittedName>
        <fullName evidence="2">Uncharacterized protein</fullName>
    </submittedName>
</protein>
<feature type="transmembrane region" description="Helical" evidence="1">
    <location>
        <begin position="266"/>
        <end position="291"/>
    </location>
</feature>
<feature type="transmembrane region" description="Helical" evidence="1">
    <location>
        <begin position="124"/>
        <end position="142"/>
    </location>
</feature>
<keyword evidence="3" id="KW-1185">Reference proteome</keyword>
<name>A0A1I6LRR5_9EURY</name>
<feature type="transmembrane region" description="Helical" evidence="1">
    <location>
        <begin position="21"/>
        <end position="40"/>
    </location>
</feature>
<gene>
    <name evidence="2" type="ORF">SAMN05216559_2989</name>
</gene>
<proteinExistence type="predicted"/>
<feature type="transmembrane region" description="Helical" evidence="1">
    <location>
        <begin position="331"/>
        <end position="350"/>
    </location>
</feature>
<feature type="transmembrane region" description="Helical" evidence="1">
    <location>
        <begin position="206"/>
        <end position="228"/>
    </location>
</feature>
<feature type="transmembrane region" description="Helical" evidence="1">
    <location>
        <begin position="240"/>
        <end position="260"/>
    </location>
</feature>
<keyword evidence="1" id="KW-1133">Transmembrane helix</keyword>
<accession>A0A1I6LRR5</accession>
<reference evidence="2 3" key="1">
    <citation type="submission" date="2016-10" db="EMBL/GenBank/DDBJ databases">
        <authorList>
            <person name="de Groot N.N."/>
        </authorList>
    </citation>
    <scope>NUCLEOTIDE SEQUENCE [LARGE SCALE GENOMIC DNA]</scope>
    <source>
        <strain evidence="2 3">CGMCC 1.10457</strain>
    </source>
</reference>
<dbReference type="Proteomes" id="UP000199062">
    <property type="component" value="Unassembled WGS sequence"/>
</dbReference>
<evidence type="ECO:0000256" key="1">
    <source>
        <dbReference type="SAM" id="Phobius"/>
    </source>
</evidence>
<keyword evidence="1" id="KW-0812">Transmembrane</keyword>
<dbReference type="AlphaFoldDB" id="A0A1I6LRR5"/>
<evidence type="ECO:0000313" key="3">
    <source>
        <dbReference type="Proteomes" id="UP000199062"/>
    </source>
</evidence>
<sequence>MVPKSLRKLPVVQDSPAARTYGSLFVLLFASLLLEFLFVWGVDTVSMLVPDVFDPQVAGAVVYALLGMVALATAYGLIRARRPAGVTAERYVVVQVGGVATMLLLVASYLLHGVLDLPVFPGDVLTSLLTGGVAMGLLGFAYARAGEFEVRLGFPERESLPLAGVTVTLGATAGVAQFAASTAPGHPLLTDRIVGAFAPQLSAGMLAWRVVVPGVCIGVGMGLLYNGAVQERLRQRLDPVCATAAVPALVGVLGWAFVAVGLTNSAVAIVGGFATVVLLSLLWAAIGAWGVRPVARRLDVEATPVVGASIGVTVVAIPLAGLAAIHGPAPGVAAAGFALTIVAAVACVAYERSRTVWIPALAFVSFYVVGDNHLLLSLVQFLP</sequence>
<feature type="transmembrane region" description="Helical" evidence="1">
    <location>
        <begin position="90"/>
        <end position="112"/>
    </location>
</feature>
<keyword evidence="1" id="KW-0472">Membrane</keyword>
<feature type="transmembrane region" description="Helical" evidence="1">
    <location>
        <begin position="303"/>
        <end position="325"/>
    </location>
</feature>
<evidence type="ECO:0000313" key="2">
    <source>
        <dbReference type="EMBL" id="SFS06185.1"/>
    </source>
</evidence>
<dbReference type="OrthoDB" id="387070at2157"/>
<dbReference type="RefSeq" id="WP_089817346.1">
    <property type="nucleotide sequence ID" value="NZ_FOZK01000003.1"/>
</dbReference>
<feature type="transmembrane region" description="Helical" evidence="1">
    <location>
        <begin position="60"/>
        <end position="78"/>
    </location>
</feature>
<organism evidence="2 3">
    <name type="scientific">Halomicrobium zhouii</name>
    <dbReference type="NCBI Taxonomy" id="767519"/>
    <lineage>
        <taxon>Archaea</taxon>
        <taxon>Methanobacteriati</taxon>
        <taxon>Methanobacteriota</taxon>
        <taxon>Stenosarchaea group</taxon>
        <taxon>Halobacteria</taxon>
        <taxon>Halobacteriales</taxon>
        <taxon>Haloarculaceae</taxon>
        <taxon>Halomicrobium</taxon>
    </lineage>
</organism>
<feature type="transmembrane region" description="Helical" evidence="1">
    <location>
        <begin position="357"/>
        <end position="382"/>
    </location>
</feature>
<feature type="transmembrane region" description="Helical" evidence="1">
    <location>
        <begin position="162"/>
        <end position="180"/>
    </location>
</feature>
<dbReference type="EMBL" id="FOZK01000003">
    <property type="protein sequence ID" value="SFS06185.1"/>
    <property type="molecule type" value="Genomic_DNA"/>
</dbReference>